<accession>A0A1D1W0L7</accession>
<protein>
    <submittedName>
        <fullName evidence="1">Uncharacterized protein</fullName>
    </submittedName>
</protein>
<reference evidence="1 2" key="1">
    <citation type="journal article" date="2016" name="Nat. Commun.">
        <title>Extremotolerant tardigrade genome and improved radiotolerance of human cultured cells by tardigrade-unique protein.</title>
        <authorList>
            <person name="Hashimoto T."/>
            <person name="Horikawa D.D."/>
            <person name="Saito Y."/>
            <person name="Kuwahara H."/>
            <person name="Kozuka-Hata H."/>
            <person name="Shin-I T."/>
            <person name="Minakuchi Y."/>
            <person name="Ohishi K."/>
            <person name="Motoyama A."/>
            <person name="Aizu T."/>
            <person name="Enomoto A."/>
            <person name="Kondo K."/>
            <person name="Tanaka S."/>
            <person name="Hara Y."/>
            <person name="Koshikawa S."/>
            <person name="Sagara H."/>
            <person name="Miura T."/>
            <person name="Yokobori S."/>
            <person name="Miyagawa K."/>
            <person name="Suzuki Y."/>
            <person name="Kubo T."/>
            <person name="Oyama M."/>
            <person name="Kohara Y."/>
            <person name="Fujiyama A."/>
            <person name="Arakawa K."/>
            <person name="Katayama T."/>
            <person name="Toyoda A."/>
            <person name="Kunieda T."/>
        </authorList>
    </citation>
    <scope>NUCLEOTIDE SEQUENCE [LARGE SCALE GENOMIC DNA]</scope>
    <source>
        <strain evidence="1 2">YOKOZUNA-1</strain>
    </source>
</reference>
<comment type="caution">
    <text evidence="1">The sequence shown here is derived from an EMBL/GenBank/DDBJ whole genome shotgun (WGS) entry which is preliminary data.</text>
</comment>
<sequence length="68" mass="7817">MVVRLKTNHPCPPRSIQPMWEFPHEPVKLLARPILCTDVAFIAVDLAKLQTKMRACEQGQTKFHVHNV</sequence>
<proteinExistence type="predicted"/>
<dbReference type="Proteomes" id="UP000186922">
    <property type="component" value="Unassembled WGS sequence"/>
</dbReference>
<evidence type="ECO:0000313" key="2">
    <source>
        <dbReference type="Proteomes" id="UP000186922"/>
    </source>
</evidence>
<keyword evidence="2" id="KW-1185">Reference proteome</keyword>
<evidence type="ECO:0000313" key="1">
    <source>
        <dbReference type="EMBL" id="GAV06786.1"/>
    </source>
</evidence>
<organism evidence="1 2">
    <name type="scientific">Ramazzottius varieornatus</name>
    <name type="common">Water bear</name>
    <name type="synonym">Tardigrade</name>
    <dbReference type="NCBI Taxonomy" id="947166"/>
    <lineage>
        <taxon>Eukaryota</taxon>
        <taxon>Metazoa</taxon>
        <taxon>Ecdysozoa</taxon>
        <taxon>Tardigrada</taxon>
        <taxon>Eutardigrada</taxon>
        <taxon>Parachela</taxon>
        <taxon>Hypsibioidea</taxon>
        <taxon>Ramazzottiidae</taxon>
        <taxon>Ramazzottius</taxon>
    </lineage>
</organism>
<name>A0A1D1W0L7_RAMVA</name>
<gene>
    <name evidence="1" type="primary">RvY_16716-1</name>
    <name evidence="1" type="synonym">RvY_16716.1</name>
    <name evidence="1" type="ORF">RvY_16716</name>
</gene>
<dbReference type="EMBL" id="BDGG01000014">
    <property type="protein sequence ID" value="GAV06786.1"/>
    <property type="molecule type" value="Genomic_DNA"/>
</dbReference>
<dbReference type="AlphaFoldDB" id="A0A1D1W0L7"/>